<dbReference type="PANTHER" id="PTHR45615:SF80">
    <property type="entry name" value="GRIP DOMAIN-CONTAINING PROTEIN"/>
    <property type="match status" value="1"/>
</dbReference>
<feature type="region of interest" description="Disordered" evidence="2">
    <location>
        <begin position="322"/>
        <end position="510"/>
    </location>
</feature>
<dbReference type="Gene3D" id="1.10.287.1490">
    <property type="match status" value="1"/>
</dbReference>
<feature type="compositionally biased region" description="Basic and acidic residues" evidence="2">
    <location>
        <begin position="584"/>
        <end position="599"/>
    </location>
</feature>
<feature type="compositionally biased region" description="Basic and acidic residues" evidence="2">
    <location>
        <begin position="614"/>
        <end position="630"/>
    </location>
</feature>
<feature type="compositionally biased region" description="Basic and acidic residues" evidence="2">
    <location>
        <begin position="454"/>
        <end position="468"/>
    </location>
</feature>
<dbReference type="Proteomes" id="UP001140513">
    <property type="component" value="Unassembled WGS sequence"/>
</dbReference>
<feature type="compositionally biased region" description="Basic and acidic residues" evidence="2">
    <location>
        <begin position="322"/>
        <end position="360"/>
    </location>
</feature>
<keyword evidence="4" id="KW-1185">Reference proteome</keyword>
<feature type="region of interest" description="Disordered" evidence="2">
    <location>
        <begin position="549"/>
        <end position="1515"/>
    </location>
</feature>
<feature type="compositionally biased region" description="Basic and acidic residues" evidence="2">
    <location>
        <begin position="1348"/>
        <end position="1361"/>
    </location>
</feature>
<feature type="compositionally biased region" description="Polar residues" evidence="2">
    <location>
        <begin position="1206"/>
        <end position="1226"/>
    </location>
</feature>
<feature type="compositionally biased region" description="Basic and acidic residues" evidence="2">
    <location>
        <begin position="929"/>
        <end position="945"/>
    </location>
</feature>
<dbReference type="EMBL" id="JAPEUX010000005">
    <property type="protein sequence ID" value="KAJ4352340.1"/>
    <property type="molecule type" value="Genomic_DNA"/>
</dbReference>
<evidence type="ECO:0000256" key="2">
    <source>
        <dbReference type="SAM" id="MobiDB-lite"/>
    </source>
</evidence>
<feature type="compositionally biased region" description="Polar residues" evidence="2">
    <location>
        <begin position="1291"/>
        <end position="1307"/>
    </location>
</feature>
<feature type="compositionally biased region" description="Basic and acidic residues" evidence="2">
    <location>
        <begin position="561"/>
        <end position="571"/>
    </location>
</feature>
<organism evidence="3 4">
    <name type="scientific">Didymosphaeria variabile</name>
    <dbReference type="NCBI Taxonomy" id="1932322"/>
    <lineage>
        <taxon>Eukaryota</taxon>
        <taxon>Fungi</taxon>
        <taxon>Dikarya</taxon>
        <taxon>Ascomycota</taxon>
        <taxon>Pezizomycotina</taxon>
        <taxon>Dothideomycetes</taxon>
        <taxon>Pleosporomycetidae</taxon>
        <taxon>Pleosporales</taxon>
        <taxon>Massarineae</taxon>
        <taxon>Didymosphaeriaceae</taxon>
        <taxon>Didymosphaeria</taxon>
    </lineage>
</organism>
<protein>
    <submittedName>
        <fullName evidence="3">Uncharacterized protein</fullName>
    </submittedName>
</protein>
<keyword evidence="1" id="KW-0175">Coiled coil</keyword>
<feature type="compositionally biased region" description="Polar residues" evidence="2">
    <location>
        <begin position="765"/>
        <end position="775"/>
    </location>
</feature>
<evidence type="ECO:0000313" key="4">
    <source>
        <dbReference type="Proteomes" id="UP001140513"/>
    </source>
</evidence>
<comment type="caution">
    <text evidence="3">The sequence shown here is derived from an EMBL/GenBank/DDBJ whole genome shotgun (WGS) entry which is preliminary data.</text>
</comment>
<dbReference type="PANTHER" id="PTHR45615">
    <property type="entry name" value="MYOSIN HEAVY CHAIN, NON-MUSCLE"/>
    <property type="match status" value="1"/>
</dbReference>
<feature type="compositionally biased region" description="Low complexity" evidence="2">
    <location>
        <begin position="899"/>
        <end position="910"/>
    </location>
</feature>
<feature type="coiled-coil region" evidence="1">
    <location>
        <begin position="52"/>
        <end position="168"/>
    </location>
</feature>
<name>A0A9W8XLZ1_9PLEO</name>
<dbReference type="SUPFAM" id="SSF57997">
    <property type="entry name" value="Tropomyosin"/>
    <property type="match status" value="1"/>
</dbReference>
<dbReference type="GeneID" id="80911218"/>
<feature type="compositionally biased region" description="Polar residues" evidence="2">
    <location>
        <begin position="1386"/>
        <end position="1407"/>
    </location>
</feature>
<feature type="region of interest" description="Disordered" evidence="2">
    <location>
        <begin position="247"/>
        <end position="267"/>
    </location>
</feature>
<feature type="compositionally biased region" description="Polar residues" evidence="2">
    <location>
        <begin position="469"/>
        <end position="499"/>
    </location>
</feature>
<feature type="compositionally biased region" description="Basic and acidic residues" evidence="2">
    <location>
        <begin position="500"/>
        <end position="510"/>
    </location>
</feature>
<feature type="compositionally biased region" description="Polar residues" evidence="2">
    <location>
        <begin position="435"/>
        <end position="453"/>
    </location>
</feature>
<sequence length="1515" mass="163260">MPAIVRRLEAEPQRPHPEDLKVLLNVRGQGQGSNHNPGIGPGISNGAENDQTKRLRDRVNELRRSLGNTEAELQDSQASVTALQANLANSQATVRALQADEVAKRLEETESALVELQEEFDILQTTMFEAQATVNVLKQEQEHDRSTYAKLRENLDNYRAKDGSLAEECNDLRGKISRLRPELASVRKELEKAQSSSSKYRLAFEHLQSEFKAVQDEIASRREEVGNLTAQHNVATQEVARLQQQLESQTAGTEELRQRTEKLDATTHEVSRLKKELASHIEKLRVANNEIKDLNEEIQGLHTTMSDQQEKLTNLRTEKEKLQKKLDEARKEATREQEKHQNESTAEKEKQRSDLKEEVQKLTNSLELAEKRSKAAASALKSSKSNREKLEQDLSGAQSENKINKDRVTDLEEKLEKLTQDGKPKSDEVQALQKKISQLVSQQKQNRQDISSLTKERDTASKEVESLRQKVSQQQPEQKSTAENGSQLDLLTKQLQEAQGKNKELEKEKEDLLVDIDLLNDIHEEEAKNTELKAKETKRRLAEELIEVKSTLSAKLAKSQEALKRAEDKAKAKSGSSKASALQSERHLGDRKPPTQREEYSEDEYSDTGSPGRLRPDYVRPEVPMEKAEKYAGPPGSRKILAPRFHRPKVPGNNQAPRPAMPGDLPPSQPTTKQPVSKSGALASKSEPKPPLDHPSPLSDVGPASTAPSAKSSGESGKSKIPPVRAATKGPDVHKSPPDAKGKNKAVNSDSQAPVQPDTERSKPTRTTAPSSQSPGPFDNIPGLSSWKKPEAAQEIPGLPTLKKPKDAEVPQPPTTNKQPSTTDQPGKQEKPENAVASSSTKTDAPEQTGGTTSSRRKQLPGIFSMKNNKPKSAVSSQPSTAKSEPAKTNDQPSVTNDTPSTTTKQPKQQGASDLPKTAAPKQTGGPKSIDDKDNKVSKKHDPLEHTLTFHVKKKVPAMKGGVGSDEGKPQGTNPPAKPPAAGTSGPQGSHKAAKPFNVFGSPPPSPRPSSLGANQQSKASAPVAPTTTSQSQGASQSFAFGGTGPSDFHFGFKKEDGDISEAEMTGRRKRVPKVGGQQNIAKTPSQQALPSTTFGENDTFKRNNTAPKADEPNPLTGSAPTGTAPPRSGPTPFQMSSGGANTGTAPPRSGPTPFQMSPFGSKFPGASPASPANFSGFTPNLGTGASVLNTGTISAGGQPNAGFQFGTNPYQSGTNPFASLASPTKSVGGEFSDSSTEDPASKYGDESRLKRTKNVTKSKSIFKSNAPVDKKNSDPPRPGSKSKAPVGENSKLNPAASSFSDPNNSVLRPDPTKPPAFNPFATASGSTSSFQFGEGTRGQTPSYFPDELSRAGSRDPDDPTRVPVPNWGPGLDQSAGHSLGPYNFSGYNNPAHTLSPSSPTASNTGVYSPDLTDDPGYGPPPNPPPFSPLQDPVSYDPDNMDVDEFASNPDQGTVPRPDEVQGPSTGPGRGLDAGFLEHGSDDLEMTDGDSPRRGETEEEEVARLIKEDFDRESD</sequence>
<evidence type="ECO:0000313" key="3">
    <source>
        <dbReference type="EMBL" id="KAJ4352340.1"/>
    </source>
</evidence>
<feature type="compositionally biased region" description="Basic and acidic residues" evidence="2">
    <location>
        <begin position="1240"/>
        <end position="1250"/>
    </location>
</feature>
<feature type="compositionally biased region" description="Pro residues" evidence="2">
    <location>
        <begin position="1418"/>
        <end position="1428"/>
    </location>
</feature>
<feature type="compositionally biased region" description="Polar residues" evidence="2">
    <location>
        <begin position="1077"/>
        <end position="1107"/>
    </location>
</feature>
<feature type="compositionally biased region" description="Low complexity" evidence="2">
    <location>
        <begin position="1027"/>
        <end position="1041"/>
    </location>
</feature>
<reference evidence="3" key="1">
    <citation type="submission" date="2022-10" db="EMBL/GenBank/DDBJ databases">
        <title>Tapping the CABI collections for fungal endophytes: first genome assemblies for Collariella, Neodidymelliopsis, Ascochyta clinopodiicola, Didymella pomorum, Didymosphaeria variabile, Neocosmospora piperis and Neocucurbitaria cava.</title>
        <authorList>
            <person name="Hill R."/>
        </authorList>
    </citation>
    <scope>NUCLEOTIDE SEQUENCE</scope>
    <source>
        <strain evidence="3">IMI 356815</strain>
    </source>
</reference>
<feature type="region of interest" description="Disordered" evidence="2">
    <location>
        <begin position="28"/>
        <end position="51"/>
    </location>
</feature>
<feature type="compositionally biased region" description="Basic and acidic residues" evidence="2">
    <location>
        <begin position="1490"/>
        <end position="1515"/>
    </location>
</feature>
<feature type="compositionally biased region" description="Polar residues" evidence="2">
    <location>
        <begin position="874"/>
        <end position="898"/>
    </location>
</feature>
<feature type="compositionally biased region" description="Polar residues" evidence="2">
    <location>
        <begin position="1171"/>
        <end position="1198"/>
    </location>
</feature>
<dbReference type="Gene3D" id="1.20.5.1160">
    <property type="entry name" value="Vasodilator-stimulated phosphoprotein"/>
    <property type="match status" value="1"/>
</dbReference>
<feature type="compositionally biased region" description="Basic and acidic residues" evidence="2">
    <location>
        <begin position="731"/>
        <end position="742"/>
    </location>
</feature>
<feature type="compositionally biased region" description="Basic and acidic residues" evidence="2">
    <location>
        <begin position="254"/>
        <end position="267"/>
    </location>
</feature>
<evidence type="ECO:0000256" key="1">
    <source>
        <dbReference type="SAM" id="Coils"/>
    </source>
</evidence>
<feature type="compositionally biased region" description="Polar residues" evidence="2">
    <location>
        <begin position="1132"/>
        <end position="1145"/>
    </location>
</feature>
<feature type="compositionally biased region" description="Low complexity" evidence="2">
    <location>
        <begin position="709"/>
        <end position="720"/>
    </location>
</feature>
<gene>
    <name evidence="3" type="ORF">N0V89_007688</name>
</gene>
<feature type="compositionally biased region" description="Polar residues" evidence="2">
    <location>
        <begin position="1322"/>
        <end position="1343"/>
    </location>
</feature>
<dbReference type="RefSeq" id="XP_056070696.1">
    <property type="nucleotide sequence ID" value="XM_056216449.1"/>
</dbReference>
<accession>A0A9W8XLZ1</accession>
<feature type="compositionally biased region" description="Polar residues" evidence="2">
    <location>
        <begin position="815"/>
        <end position="826"/>
    </location>
</feature>
<proteinExistence type="predicted"/>
<feature type="compositionally biased region" description="Basic and acidic residues" evidence="2">
    <location>
        <begin position="402"/>
        <end position="428"/>
    </location>
</feature>